<reference evidence="2" key="1">
    <citation type="submission" date="2019-07" db="EMBL/GenBank/DDBJ databases">
        <title>Biological characteristics of mucoid Acinetobacter baumannii from a general hospital in China.</title>
        <authorList>
            <person name="Hua X."/>
            <person name="Yu Y."/>
        </authorList>
    </citation>
    <scope>NUCLEOTIDE SEQUENCE</scope>
    <source>
        <strain evidence="2">N8</strain>
    </source>
</reference>
<evidence type="ECO:0000313" key="2">
    <source>
        <dbReference type="EMBL" id="MDR8434735.1"/>
    </source>
</evidence>
<name>A0ABD5DZH8_ACIBA</name>
<gene>
    <name evidence="2" type="ORF">FPK63_27240</name>
</gene>
<comment type="caution">
    <text evidence="2">The sequence shown here is derived from an EMBL/GenBank/DDBJ whole genome shotgun (WGS) entry which is preliminary data.</text>
</comment>
<evidence type="ECO:0000256" key="1">
    <source>
        <dbReference type="SAM" id="MobiDB-lite"/>
    </source>
</evidence>
<sequence>MENLEQEKMPVDNQGIEKTEEKKKPSDFNINWATVFVSVLMST</sequence>
<feature type="non-terminal residue" evidence="2">
    <location>
        <position position="43"/>
    </location>
</feature>
<proteinExistence type="predicted"/>
<accession>A0ABD5DZH8</accession>
<organism evidence="2">
    <name type="scientific">Acinetobacter baumannii</name>
    <dbReference type="NCBI Taxonomy" id="470"/>
    <lineage>
        <taxon>Bacteria</taxon>
        <taxon>Pseudomonadati</taxon>
        <taxon>Pseudomonadota</taxon>
        <taxon>Gammaproteobacteria</taxon>
        <taxon>Moraxellales</taxon>
        <taxon>Moraxellaceae</taxon>
        <taxon>Acinetobacter</taxon>
        <taxon>Acinetobacter calcoaceticus/baumannii complex</taxon>
    </lineage>
</organism>
<feature type="region of interest" description="Disordered" evidence="1">
    <location>
        <begin position="1"/>
        <end position="24"/>
    </location>
</feature>
<dbReference type="AlphaFoldDB" id="A0ABD5DZH8"/>
<dbReference type="EMBL" id="VMAF01001750">
    <property type="protein sequence ID" value="MDR8434735.1"/>
    <property type="molecule type" value="Genomic_DNA"/>
</dbReference>
<protein>
    <submittedName>
        <fullName evidence="2">Conjugal transfer protein</fullName>
    </submittedName>
</protein>